<organism evidence="1 2">
    <name type="scientific">Mycolicibacterium arseniciresistens</name>
    <dbReference type="NCBI Taxonomy" id="3062257"/>
    <lineage>
        <taxon>Bacteria</taxon>
        <taxon>Bacillati</taxon>
        <taxon>Actinomycetota</taxon>
        <taxon>Actinomycetes</taxon>
        <taxon>Mycobacteriales</taxon>
        <taxon>Mycobacteriaceae</taxon>
        <taxon>Mycolicibacterium</taxon>
    </lineage>
</organism>
<dbReference type="EMBL" id="JAUMSQ010000005">
    <property type="protein sequence ID" value="MDO3634463.1"/>
    <property type="molecule type" value="Genomic_DNA"/>
</dbReference>
<comment type="caution">
    <text evidence="1">The sequence shown here is derived from an EMBL/GenBank/DDBJ whole genome shotgun (WGS) entry which is preliminary data.</text>
</comment>
<proteinExistence type="predicted"/>
<evidence type="ECO:0000313" key="1">
    <source>
        <dbReference type="EMBL" id="MDO3634463.1"/>
    </source>
</evidence>
<keyword evidence="2" id="KW-1185">Reference proteome</keyword>
<gene>
    <name evidence="1" type="ORF">Q2100_01735</name>
</gene>
<sequence length="60" mass="6584">MSTTVQMMTWRIASSLIHVVSDSTSINFRLVEVDDHAVCVPLRRGAVVVADSDVYSETST</sequence>
<reference evidence="1" key="1">
    <citation type="submission" date="2023-07" db="EMBL/GenBank/DDBJ databases">
        <title>Mycolicibacterium sp. nov., a novel bacterial species.</title>
        <authorList>
            <person name="Cao Y."/>
        </authorList>
    </citation>
    <scope>NUCLEOTIDE SEQUENCE</scope>
    <source>
        <strain evidence="1">KC 300</strain>
    </source>
</reference>
<name>A0ABT8U9J3_9MYCO</name>
<dbReference type="RefSeq" id="WP_302912601.1">
    <property type="nucleotide sequence ID" value="NZ_JAUMSQ010000005.1"/>
</dbReference>
<dbReference type="Proteomes" id="UP001168823">
    <property type="component" value="Unassembled WGS sequence"/>
</dbReference>
<accession>A0ABT8U9J3</accession>
<protein>
    <submittedName>
        <fullName evidence="1">Uncharacterized protein</fullName>
    </submittedName>
</protein>
<evidence type="ECO:0000313" key="2">
    <source>
        <dbReference type="Proteomes" id="UP001168823"/>
    </source>
</evidence>